<reference evidence="2 3" key="1">
    <citation type="submission" date="2015-06" db="EMBL/GenBank/DDBJ databases">
        <title>A Comprehensive Approach to Explore the Metabolic and Phylogenetic Diversity of Bacterial Steroid Degradation in the Environment: Testosterone as an Example.</title>
        <authorList>
            <person name="Yang F.-C."/>
            <person name="Chen Y.-L."/>
            <person name="Yu C.-P."/>
            <person name="Tang S.-L."/>
            <person name="Wang P.-H."/>
            <person name="Ismail W."/>
            <person name="Wang C.-H."/>
            <person name="Yang C.-Y."/>
            <person name="Chiang Y.-R."/>
        </authorList>
    </citation>
    <scope>NUCLEOTIDE SEQUENCE [LARGE SCALE GENOMIC DNA]</scope>
    <source>
        <strain evidence="2 3">DSM 18526</strain>
    </source>
</reference>
<dbReference type="EMBL" id="CP011971">
    <property type="protein sequence ID" value="AMN45591.1"/>
    <property type="molecule type" value="Genomic_DNA"/>
</dbReference>
<dbReference type="Proteomes" id="UP000070250">
    <property type="component" value="Chromosome"/>
</dbReference>
<evidence type="ECO:0000256" key="1">
    <source>
        <dbReference type="ARBA" id="ARBA00022679"/>
    </source>
</evidence>
<dbReference type="Gene3D" id="3.40.50.10540">
    <property type="entry name" value="Crotonobetainyl-coa:carnitine coa-transferase, domain 1"/>
    <property type="match status" value="1"/>
</dbReference>
<evidence type="ECO:0000313" key="3">
    <source>
        <dbReference type="Proteomes" id="UP000070250"/>
    </source>
</evidence>
<dbReference type="InterPro" id="IPR044855">
    <property type="entry name" value="CoA-Trfase_III_dom3_sf"/>
</dbReference>
<dbReference type="SUPFAM" id="SSF89796">
    <property type="entry name" value="CoA-transferase family III (CaiB/BaiF)"/>
    <property type="match status" value="1"/>
</dbReference>
<dbReference type="PATRIC" id="fig|465721.4.peg.92"/>
<dbReference type="AlphaFoldDB" id="A0A127F7I6"/>
<dbReference type="OrthoDB" id="9058532at2"/>
<dbReference type="GO" id="GO:0008410">
    <property type="term" value="F:CoA-transferase activity"/>
    <property type="evidence" value="ECO:0007669"/>
    <property type="project" value="TreeGrafter"/>
</dbReference>
<dbReference type="STRING" id="465721.ACG33_00420"/>
<evidence type="ECO:0000313" key="2">
    <source>
        <dbReference type="EMBL" id="AMN45591.1"/>
    </source>
</evidence>
<gene>
    <name evidence="2" type="ORF">ACG33_00420</name>
</gene>
<dbReference type="PANTHER" id="PTHR48207">
    <property type="entry name" value="SUCCINATE--HYDROXYMETHYLGLUTARATE COA-TRANSFERASE"/>
    <property type="match status" value="1"/>
</dbReference>
<proteinExistence type="predicted"/>
<organism evidence="2 3">
    <name type="scientific">Steroidobacter denitrificans</name>
    <dbReference type="NCBI Taxonomy" id="465721"/>
    <lineage>
        <taxon>Bacteria</taxon>
        <taxon>Pseudomonadati</taxon>
        <taxon>Pseudomonadota</taxon>
        <taxon>Gammaproteobacteria</taxon>
        <taxon>Steroidobacterales</taxon>
        <taxon>Steroidobacteraceae</taxon>
        <taxon>Steroidobacter</taxon>
    </lineage>
</organism>
<dbReference type="KEGG" id="sdf:ACG33_00420"/>
<dbReference type="Gene3D" id="3.30.1540.10">
    <property type="entry name" value="formyl-coa transferase, domain 3"/>
    <property type="match status" value="1"/>
</dbReference>
<keyword evidence="3" id="KW-1185">Reference proteome</keyword>
<dbReference type="InterPro" id="IPR023606">
    <property type="entry name" value="CoA-Trfase_III_dom_1_sf"/>
</dbReference>
<dbReference type="Pfam" id="PF02515">
    <property type="entry name" value="CoA_transf_3"/>
    <property type="match status" value="1"/>
</dbReference>
<name>A0A127F7I6_STEDE</name>
<dbReference type="InterPro" id="IPR050483">
    <property type="entry name" value="CoA-transferase_III_domain"/>
</dbReference>
<accession>A0A127F7I6</accession>
<sequence length="406" mass="44656">MGKILPLKGIRVANFGWVWAGPVAGQTLAFLGAEVFKVESRQRIDMTRTLPPFAEGKPGPDRSLSNHASWAGNGSVSLNLKEQEACDLARDLIVHSDVVVDNFGPGVMDRLGLGYERMRRAKPDIIMLSMPAAGLYGPLEHVRTYGLSLTSVTGLDSLVGYKKGGPVPFENAFSDPLAGIFAAFAAITALNHRRNTGQGQQVDFSQQEAVMQMVGPAYMDYLLNGRIGGPKGNEHPLGIAAPHSVFPCRGDDRWISIAVHTESEWAGLVSAMGEPEWAQAERYSTLQGRIANIDALHAQLAEWTVQHDDRALAEQLQHHGVAAAPVLNVGDLLQDPQYVSRKTFLEVEHPLGFRETIYGAYIKMSRTPPDVRPGPMIGQDNDYVFREILGMSEERYRDLVERKIIY</sequence>
<dbReference type="PANTHER" id="PTHR48207:SF3">
    <property type="entry name" value="SUCCINATE--HYDROXYMETHYLGLUTARATE COA-TRANSFERASE"/>
    <property type="match status" value="1"/>
</dbReference>
<dbReference type="InterPro" id="IPR003673">
    <property type="entry name" value="CoA-Trfase_fam_III"/>
</dbReference>
<keyword evidence="1 2" id="KW-0808">Transferase</keyword>
<protein>
    <submittedName>
        <fullName evidence="2">Acyl-CoA transferase</fullName>
    </submittedName>
</protein>
<dbReference type="RefSeq" id="WP_066917861.1">
    <property type="nucleotide sequence ID" value="NZ_CP011971.1"/>
</dbReference>